<proteinExistence type="predicted"/>
<evidence type="ECO:0000313" key="2">
    <source>
        <dbReference type="Proteomes" id="UP000033998"/>
    </source>
</evidence>
<gene>
    <name evidence="1" type="ORF">UT27_C0016G0007</name>
</gene>
<dbReference type="EMBL" id="LBWE01000016">
    <property type="protein sequence ID" value="KKR00609.1"/>
    <property type="molecule type" value="Genomic_DNA"/>
</dbReference>
<comment type="caution">
    <text evidence="1">The sequence shown here is derived from an EMBL/GenBank/DDBJ whole genome shotgun (WGS) entry which is preliminary data.</text>
</comment>
<name>A0A837HM63_9BACT</name>
<reference evidence="1 2" key="1">
    <citation type="journal article" date="2015" name="Nature">
        <title>rRNA introns, odd ribosomes, and small enigmatic genomes across a large radiation of phyla.</title>
        <authorList>
            <person name="Brown C.T."/>
            <person name="Hug L.A."/>
            <person name="Thomas B.C."/>
            <person name="Sharon I."/>
            <person name="Castelle C.J."/>
            <person name="Singh A."/>
            <person name="Wilkins M.J."/>
            <person name="Williams K.H."/>
            <person name="Banfield J.F."/>
        </authorList>
    </citation>
    <scope>NUCLEOTIDE SEQUENCE [LARGE SCALE GENOMIC DNA]</scope>
</reference>
<protein>
    <submittedName>
        <fullName evidence="1">Uncharacterized protein</fullName>
    </submittedName>
</protein>
<dbReference type="Proteomes" id="UP000033998">
    <property type="component" value="Unassembled WGS sequence"/>
</dbReference>
<dbReference type="AlphaFoldDB" id="A0A837HM63"/>
<accession>A0A837HM63</accession>
<evidence type="ECO:0000313" key="1">
    <source>
        <dbReference type="EMBL" id="KKR00609.1"/>
    </source>
</evidence>
<organism evidence="1 2">
    <name type="scientific">Candidatus Nomurabacteria bacterium GW2011_GWD2_39_12</name>
    <dbReference type="NCBI Taxonomy" id="1618759"/>
    <lineage>
        <taxon>Bacteria</taxon>
        <taxon>Candidatus Nomuraibacteriota</taxon>
    </lineage>
</organism>
<sequence>MIHNLNNFVNESLGSSLNFSAHGWWGKEKNLSAIKSVRPKVLGAKPKQAGKKEGGWGEGIFARLLPFPFRLRKGKAEGGFGGNSAFPLRNQIEANPATCLNTWKAEHRRKILFH</sequence>